<comment type="catalytic activity">
    <reaction evidence="1">
        <text>ATP + protein L-histidine = ADP + protein N-phospho-L-histidine.</text>
        <dbReference type="EC" id="2.7.13.3"/>
    </reaction>
</comment>
<feature type="coiled-coil region" evidence="6">
    <location>
        <begin position="1882"/>
        <end position="1913"/>
    </location>
</feature>
<dbReference type="Gene3D" id="2.10.70.100">
    <property type="match status" value="1"/>
</dbReference>
<sequence length="2139" mass="245696">MKIKYQTHFFIHGNSMTDSEKNGKPDSTLEKLIDTSSEREFDDIVSLASELCQVPYAFISFFINGRQVFKASKGIKHPAMSIKKSLCRELLDKPGDITVLEDIKKNPSYLDHPLVNTADGVAFHAGAPLIGSKGELIGSICVMDQKPRKLSDTQLQGLQKLASQVVHLLELNQHKAQLEKIRNELEKEHLRLHNIILATKVGTWEWDIAKNELNYSESWAEMIGYTLKELGEITRETRLRFIHPEDLETSDLWLESCLKGKNQVYECEVRMKHKNGSWIWVLDRGQVMDWDAEGKPVRMFGTHTNITGQVIANQEIIKREKRFRTLVENSDEAVAILGLDGKPTYVSPSIHRVLGYSESEAMKISLDKLVHPDDFAGVEKQLQEALTKPGKSLSGHTARVQHKNGSWRWVSATITNMLHDPVINGIVDNFKDITAEYLAKENLQKSEKRFKALAQEGADLVAVLDEDGIYKYLSPNYESFLGLPIAKLIGKNGTEFIHPEDLEEVNRDFSNIGTQKQIKEKPFRLKHQHDGWRWLQSVATNLLDDPDIEGIVVNSVDVTEVIHAQNLLKKSNERFQLVMQAGSESIWDYDPKDHSLFLGDGFRKSFNFQVKSEEENNDLINNSIHPEDKERVLNSFRAALKNKNQEVWEMEFRLLRGPQDYAYVYDKAIILRDKTGKAIRAVGAMRDISREHYFRTLEAIEKQAMEASFKENASEKEIFDQLILQLEGLIPDLKGSIIRIKDDKLRNLSSPSLAIEYIAEIEGKPIGLNQGSCGTSAFLKENVIVEDVQKSPYWQDFRELAKRHQIGACWSFPVVSAGSQVIGTVAYYFPYPKSASPKELETLERTHRLVSILMAKFDYLEKIRSSNERYEYVNKSTNEAIFDWDVEKDIFTWGESFTRVFGHQIDLEDFTLEHWSKLMHPEDGGKKEKEWEEFIKNPHQSRWDNTFRLLKGDNTYAFVEEKGFMIRDASGKAIRMIGVLRDQTQLYIEQEQKELKAKISESFKSNQSLKKTYPIICQLIAEFGNFEIAEIWLKSSNRAQLKLVGKSLKDNKYSSIYKNDLAITELTRGQGLPGAALKSGKVQVWNHLEKNTDFIRSKSAEELGLKSGIGIPIESDREMIGSFVILSSSDLEKDHNTQSILQIIQEVLGKEIERKQQEEELMEFFENAPDILAIASPNGYFTKVNPAFCQIMGYSAEELTHTPFVEFVHPDDLTNTNKEYSETKTGDRLARNFVNRYRTKSGEYRFISWSSSGIFGSDSNVFAFGRDITELKKLEELLHNASKLSKVGGWEVNLLKNEIKWSWMTHDIHETDQNTPLTIDNAIEFYRKEYREMVSEKVQKAIETGENFEFEAPIITSKGKERWIRSIGEAEFVDGKCIRVFGSIQDIHERKMVEMRFKSVSDSVPGVIFQYVLFPDGSNKLRNVSRGSHKIWGLSPEDCERDSSLVWTQVAMGGDFDNLQKSIEDSARNLSNWSCEWRVLSHDGKIRYLKGVGTPHRMADGRIIWDSLVMDTTDQKNLENLLEQSARMAKIGSWEVIPDAEPLLLQWSNTTREILESDKQGIELDFAYSFYQGEYKNHAREAMERLIRFGEGFDIELLLTTPRGNSKWIRCIGNAQVVNGLVLRAYGSFQDIHDRKVAEIDLQELLEERNTILESIGDGFFALDLKFNVTYWNYKAEQMLKISRESILGKNLWDVFDDEANPVSRDFYQKAMRTGNVQHFEDYFAKLERWFDVSVFPSEMGLTVYFKDVTSEKLAKAELEASNERFELVAEATNDAIWDYDIQNDQLFWGKGFLTLFGYDPDIFQPRFEKLIGLIHQEDRPRIVDKIEEMMKGSESNHWIEEYRFLKSDGTYSFVTDRASFIRNTNGVPIRAIGAMTDITERKSYEESLKRLNENLEKQAKELAISNSELEQFAYIASHDLQEPLRMVSSFLTQLERRYQDQLDEKALRYIDFAKGGAVRMRQIILDLLEFSRVGKQEEEIKPIDLQELVKEVGLLQKRVLEEKNGQLIFDGHPKVKSYPSPLLQVLHNLIGNAIKYSKPDVPPIVEVTCKELATYWTISVSDNGIGIKSDYFDKIFVIFQRLHRKEEYNGTGMGLAIVKKIIEGLGGKIWVESTLDVGSTFTFTLPKKPYEENAHFTD</sequence>
<dbReference type="Gene3D" id="3.30.565.10">
    <property type="entry name" value="Histidine kinase-like ATPase, C-terminal domain"/>
    <property type="match status" value="1"/>
</dbReference>
<dbReference type="SMART" id="SM00388">
    <property type="entry name" value="HisKA"/>
    <property type="match status" value="1"/>
</dbReference>
<dbReference type="SUPFAM" id="SSF55874">
    <property type="entry name" value="ATPase domain of HSP90 chaperone/DNA topoisomerase II/histidine kinase"/>
    <property type="match status" value="1"/>
</dbReference>
<dbReference type="InterPro" id="IPR003018">
    <property type="entry name" value="GAF"/>
</dbReference>
<protein>
    <recommendedName>
        <fullName evidence="2">histidine kinase</fullName>
        <ecNumber evidence="2">2.7.13.3</ecNumber>
    </recommendedName>
</protein>
<evidence type="ECO:0000256" key="2">
    <source>
        <dbReference type="ARBA" id="ARBA00012438"/>
    </source>
</evidence>
<dbReference type="InterPro" id="IPR001610">
    <property type="entry name" value="PAC"/>
</dbReference>
<accession>A0A1I2NKQ5</accession>
<keyword evidence="5" id="KW-0418">Kinase</keyword>
<feature type="domain" description="Histidine kinase" evidence="7">
    <location>
        <begin position="1916"/>
        <end position="2130"/>
    </location>
</feature>
<evidence type="ECO:0000313" key="11">
    <source>
        <dbReference type="Proteomes" id="UP000199642"/>
    </source>
</evidence>
<dbReference type="InterPro" id="IPR029016">
    <property type="entry name" value="GAF-like_dom_sf"/>
</dbReference>
<dbReference type="PANTHER" id="PTHR43304">
    <property type="entry name" value="PHYTOCHROME-LIKE PROTEIN CPH1"/>
    <property type="match status" value="1"/>
</dbReference>
<evidence type="ECO:0000256" key="1">
    <source>
        <dbReference type="ARBA" id="ARBA00000085"/>
    </source>
</evidence>
<dbReference type="SUPFAM" id="SSF55785">
    <property type="entry name" value="PYP-like sensor domain (PAS domain)"/>
    <property type="match status" value="11"/>
</dbReference>
<dbReference type="PROSITE" id="PS50113">
    <property type="entry name" value="PAC"/>
    <property type="match status" value="4"/>
</dbReference>
<feature type="domain" description="PAC" evidence="9">
    <location>
        <begin position="943"/>
        <end position="995"/>
    </location>
</feature>
<gene>
    <name evidence="10" type="ORF">SAMN04487988_10177</name>
</gene>
<name>A0A1I2NKQ5_9BACT</name>
<evidence type="ECO:0000259" key="7">
    <source>
        <dbReference type="PROSITE" id="PS50109"/>
    </source>
</evidence>
<dbReference type="Proteomes" id="UP000199642">
    <property type="component" value="Unassembled WGS sequence"/>
</dbReference>
<evidence type="ECO:0000256" key="6">
    <source>
        <dbReference type="SAM" id="Coils"/>
    </source>
</evidence>
<dbReference type="Pfam" id="PF08447">
    <property type="entry name" value="PAS_3"/>
    <property type="match status" value="8"/>
</dbReference>
<dbReference type="SMART" id="SM00065">
    <property type="entry name" value="GAF"/>
    <property type="match status" value="2"/>
</dbReference>
<dbReference type="InterPro" id="IPR003594">
    <property type="entry name" value="HATPase_dom"/>
</dbReference>
<evidence type="ECO:0000313" key="10">
    <source>
        <dbReference type="EMBL" id="SFG02267.1"/>
    </source>
</evidence>
<dbReference type="Pfam" id="PF13185">
    <property type="entry name" value="GAF_2"/>
    <property type="match status" value="1"/>
</dbReference>
<feature type="domain" description="PAC" evidence="9">
    <location>
        <begin position="1839"/>
        <end position="1891"/>
    </location>
</feature>
<dbReference type="Pfam" id="PF08448">
    <property type="entry name" value="PAS_4"/>
    <property type="match status" value="1"/>
</dbReference>
<dbReference type="GO" id="GO:0000155">
    <property type="term" value="F:phosphorelay sensor kinase activity"/>
    <property type="evidence" value="ECO:0007669"/>
    <property type="project" value="InterPro"/>
</dbReference>
<dbReference type="SUPFAM" id="SSF55781">
    <property type="entry name" value="GAF domain-like"/>
    <property type="match status" value="3"/>
</dbReference>
<dbReference type="CDD" id="cd00082">
    <property type="entry name" value="HisKA"/>
    <property type="match status" value="1"/>
</dbReference>
<dbReference type="PROSITE" id="PS50109">
    <property type="entry name" value="HIS_KIN"/>
    <property type="match status" value="1"/>
</dbReference>
<feature type="domain" description="PAS" evidence="8">
    <location>
        <begin position="1157"/>
        <end position="1227"/>
    </location>
</feature>
<dbReference type="SMART" id="SM00091">
    <property type="entry name" value="PAS"/>
    <property type="match status" value="8"/>
</dbReference>
<evidence type="ECO:0000256" key="5">
    <source>
        <dbReference type="ARBA" id="ARBA00022777"/>
    </source>
</evidence>
<dbReference type="EMBL" id="FOPC01000001">
    <property type="protein sequence ID" value="SFG02267.1"/>
    <property type="molecule type" value="Genomic_DNA"/>
</dbReference>
<dbReference type="InterPro" id="IPR013656">
    <property type="entry name" value="PAS_4"/>
</dbReference>
<keyword evidence="3" id="KW-0597">Phosphoprotein</keyword>
<dbReference type="FunFam" id="3.30.565.10:FF:000006">
    <property type="entry name" value="Sensor histidine kinase WalK"/>
    <property type="match status" value="1"/>
</dbReference>
<reference evidence="11" key="1">
    <citation type="submission" date="2016-10" db="EMBL/GenBank/DDBJ databases">
        <authorList>
            <person name="Varghese N."/>
            <person name="Submissions S."/>
        </authorList>
    </citation>
    <scope>NUCLEOTIDE SEQUENCE [LARGE SCALE GENOMIC DNA]</scope>
    <source>
        <strain evidence="11">DSM 19315</strain>
    </source>
</reference>
<dbReference type="Gene3D" id="1.10.287.130">
    <property type="match status" value="1"/>
</dbReference>
<dbReference type="Gene3D" id="3.30.450.20">
    <property type="entry name" value="PAS domain"/>
    <property type="match status" value="11"/>
</dbReference>
<dbReference type="Pfam" id="PF00512">
    <property type="entry name" value="HisKA"/>
    <property type="match status" value="1"/>
</dbReference>
<dbReference type="PROSITE" id="PS50112">
    <property type="entry name" value="PAS"/>
    <property type="match status" value="5"/>
</dbReference>
<evidence type="ECO:0000256" key="3">
    <source>
        <dbReference type="ARBA" id="ARBA00022553"/>
    </source>
</evidence>
<proteinExistence type="predicted"/>
<dbReference type="Pfam" id="PF01590">
    <property type="entry name" value="GAF"/>
    <property type="match status" value="1"/>
</dbReference>
<dbReference type="PRINTS" id="PR00344">
    <property type="entry name" value="BCTRLSENSOR"/>
</dbReference>
<dbReference type="InterPro" id="IPR036890">
    <property type="entry name" value="HATPase_C_sf"/>
</dbReference>
<evidence type="ECO:0000259" key="8">
    <source>
        <dbReference type="PROSITE" id="PS50112"/>
    </source>
</evidence>
<keyword evidence="6" id="KW-0175">Coiled coil</keyword>
<dbReference type="InterPro" id="IPR052162">
    <property type="entry name" value="Sensor_kinase/Photoreceptor"/>
</dbReference>
<feature type="domain" description="PAS" evidence="8">
    <location>
        <begin position="319"/>
        <end position="389"/>
    </location>
</feature>
<dbReference type="SMART" id="SM00086">
    <property type="entry name" value="PAC"/>
    <property type="match status" value="10"/>
</dbReference>
<feature type="domain" description="PAS" evidence="8">
    <location>
        <begin position="446"/>
        <end position="521"/>
    </location>
</feature>
<dbReference type="Gene3D" id="3.30.450.40">
    <property type="match status" value="3"/>
</dbReference>
<dbReference type="InterPro" id="IPR005467">
    <property type="entry name" value="His_kinase_dom"/>
</dbReference>
<feature type="domain" description="PAC" evidence="9">
    <location>
        <begin position="1348"/>
        <end position="1399"/>
    </location>
</feature>
<keyword evidence="11" id="KW-1185">Reference proteome</keyword>
<feature type="domain" description="PAS" evidence="8">
    <location>
        <begin position="1762"/>
        <end position="1834"/>
    </location>
</feature>
<dbReference type="InterPro" id="IPR035965">
    <property type="entry name" value="PAS-like_dom_sf"/>
</dbReference>
<dbReference type="NCBIfam" id="TIGR00229">
    <property type="entry name" value="sensory_box"/>
    <property type="match status" value="6"/>
</dbReference>
<evidence type="ECO:0000256" key="4">
    <source>
        <dbReference type="ARBA" id="ARBA00022679"/>
    </source>
</evidence>
<dbReference type="InterPro" id="IPR003661">
    <property type="entry name" value="HisK_dim/P_dom"/>
</dbReference>
<dbReference type="SUPFAM" id="SSF47384">
    <property type="entry name" value="Homodimeric domain of signal transducing histidine kinase"/>
    <property type="match status" value="1"/>
</dbReference>
<feature type="coiled-coil region" evidence="6">
    <location>
        <begin position="168"/>
        <end position="195"/>
    </location>
</feature>
<dbReference type="InterPro" id="IPR036097">
    <property type="entry name" value="HisK_dim/P_sf"/>
</dbReference>
<feature type="domain" description="PAC" evidence="9">
    <location>
        <begin position="265"/>
        <end position="318"/>
    </location>
</feature>
<dbReference type="EC" id="2.7.13.3" evidence="2"/>
<feature type="domain" description="PAS" evidence="8">
    <location>
        <begin position="1645"/>
        <end position="1715"/>
    </location>
</feature>
<dbReference type="InterPro" id="IPR000700">
    <property type="entry name" value="PAS-assoc_C"/>
</dbReference>
<dbReference type="STRING" id="435880.SAMN04487988_10177"/>
<dbReference type="InterPro" id="IPR004358">
    <property type="entry name" value="Sig_transdc_His_kin-like_C"/>
</dbReference>
<dbReference type="InterPro" id="IPR013655">
    <property type="entry name" value="PAS_fold_3"/>
</dbReference>
<evidence type="ECO:0000259" key="9">
    <source>
        <dbReference type="PROSITE" id="PS50113"/>
    </source>
</evidence>
<keyword evidence="4" id="KW-0808">Transferase</keyword>
<dbReference type="PANTHER" id="PTHR43304:SF1">
    <property type="entry name" value="PAC DOMAIN-CONTAINING PROTEIN"/>
    <property type="match status" value="1"/>
</dbReference>
<dbReference type="InterPro" id="IPR000014">
    <property type="entry name" value="PAS"/>
</dbReference>
<dbReference type="SMART" id="SM00387">
    <property type="entry name" value="HATPase_c"/>
    <property type="match status" value="1"/>
</dbReference>
<dbReference type="CDD" id="cd00130">
    <property type="entry name" value="PAS"/>
    <property type="match status" value="6"/>
</dbReference>
<dbReference type="Pfam" id="PF02518">
    <property type="entry name" value="HATPase_c"/>
    <property type="match status" value="1"/>
</dbReference>
<organism evidence="10 11">
    <name type="scientific">Algoriphagus hitonicola</name>
    <dbReference type="NCBI Taxonomy" id="435880"/>
    <lineage>
        <taxon>Bacteria</taxon>
        <taxon>Pseudomonadati</taxon>
        <taxon>Bacteroidota</taxon>
        <taxon>Cytophagia</taxon>
        <taxon>Cytophagales</taxon>
        <taxon>Cyclobacteriaceae</taxon>
        <taxon>Algoriphagus</taxon>
    </lineage>
</organism>